<keyword evidence="2" id="KW-0333">Golgi apparatus</keyword>
<dbReference type="GO" id="GO:0007030">
    <property type="term" value="P:Golgi organization"/>
    <property type="evidence" value="ECO:0007669"/>
    <property type="project" value="TreeGrafter"/>
</dbReference>
<dbReference type="PANTHER" id="PTHR18921:SF2">
    <property type="entry name" value="THYROID RECEPTOR-INTERACTING PROTEIN 11"/>
    <property type="match status" value="1"/>
</dbReference>
<feature type="coiled-coil region" evidence="4">
    <location>
        <begin position="146"/>
        <end position="184"/>
    </location>
</feature>
<evidence type="ECO:0000256" key="5">
    <source>
        <dbReference type="SAM" id="MobiDB-lite"/>
    </source>
</evidence>
<protein>
    <recommendedName>
        <fullName evidence="8">GRIP domain-containing protein</fullName>
    </recommendedName>
</protein>
<dbReference type="AlphaFoldDB" id="A0AAW1PDB8"/>
<dbReference type="EMBL" id="JALJOQ010000038">
    <property type="protein sequence ID" value="KAK9806416.1"/>
    <property type="molecule type" value="Genomic_DNA"/>
</dbReference>
<evidence type="ECO:0000313" key="7">
    <source>
        <dbReference type="Proteomes" id="UP001465755"/>
    </source>
</evidence>
<feature type="compositionally biased region" description="Polar residues" evidence="5">
    <location>
        <begin position="96"/>
        <end position="105"/>
    </location>
</feature>
<evidence type="ECO:0000313" key="6">
    <source>
        <dbReference type="EMBL" id="KAK9806416.1"/>
    </source>
</evidence>
<accession>A0AAW1PDB8</accession>
<proteinExistence type="predicted"/>
<keyword evidence="7" id="KW-1185">Reference proteome</keyword>
<feature type="region of interest" description="Disordered" evidence="5">
    <location>
        <begin position="788"/>
        <end position="835"/>
    </location>
</feature>
<organism evidence="6 7">
    <name type="scientific">Symbiochloris irregularis</name>
    <dbReference type="NCBI Taxonomy" id="706552"/>
    <lineage>
        <taxon>Eukaryota</taxon>
        <taxon>Viridiplantae</taxon>
        <taxon>Chlorophyta</taxon>
        <taxon>core chlorophytes</taxon>
        <taxon>Trebouxiophyceae</taxon>
        <taxon>Trebouxiales</taxon>
        <taxon>Trebouxiaceae</taxon>
        <taxon>Symbiochloris</taxon>
    </lineage>
</organism>
<feature type="region of interest" description="Disordered" evidence="5">
    <location>
        <begin position="407"/>
        <end position="444"/>
    </location>
</feature>
<feature type="compositionally biased region" description="Basic and acidic residues" evidence="5">
    <location>
        <begin position="434"/>
        <end position="443"/>
    </location>
</feature>
<dbReference type="GO" id="GO:0005794">
    <property type="term" value="C:Golgi apparatus"/>
    <property type="evidence" value="ECO:0007669"/>
    <property type="project" value="UniProtKB-SubCell"/>
</dbReference>
<dbReference type="PANTHER" id="PTHR18921">
    <property type="entry name" value="MYOSIN HEAVY CHAIN - RELATED"/>
    <property type="match status" value="1"/>
</dbReference>
<comment type="caution">
    <text evidence="6">The sequence shown here is derived from an EMBL/GenBank/DDBJ whole genome shotgun (WGS) entry which is preliminary data.</text>
</comment>
<keyword evidence="3 4" id="KW-0175">Coiled coil</keyword>
<feature type="compositionally biased region" description="Low complexity" evidence="5">
    <location>
        <begin position="418"/>
        <end position="433"/>
    </location>
</feature>
<feature type="compositionally biased region" description="Acidic residues" evidence="5">
    <location>
        <begin position="1"/>
        <end position="11"/>
    </location>
</feature>
<dbReference type="GO" id="GO:0031267">
    <property type="term" value="F:small GTPase binding"/>
    <property type="evidence" value="ECO:0007669"/>
    <property type="project" value="TreeGrafter"/>
</dbReference>
<sequence>MQDLEEDASDEDSPKFPKQDPFAVNGPPVQSDNNAAQTASQPAAPPREPTAPADRLAALKARLEAGRNKAAAPQAQPTRQSEGYASAAPAAHSRPVRQTTDSVPQASAPRAHFNGLSAPERILQRAATEKQQGNTTSAPTTEAVALAEAQKQIEGLKQELLHQREDFRKQVHQGQQNAELLQQQLHVSQHQQQAQLQEQQEREMSFRQQLDACQSAEDHTQEVQQLQSRLAEQEGQIAQLRAQVKSLKDEARDGEATAAARVPELKWRIDELTAAQQEAATAARERDEEWRQELEVQRDAAEEAQAQLQARLQASHSAEASQQDQLQALATQHAAGLRSARQECTAERDDYWQERVQDLQMQYTQLQSTLDAEVAARHAHEAELEGTSEARHQALLAQEEACSQKSRADQLAQELEQTRSALEASRSAASAAETLHEQTEGETQRQLLGLQAETSQLQAQVAELSSQQQQSGDTASGVLDADLAALRTELEATCAERDQARQQLSRLKQAMVAEQEDEEDKVRWRVDAEVKLAREDLLAQEAERTASHSTASASMQAELNSAMERIHRMDADLNAWEAAVASRDVELANLQSALGELAYESEAAERLRAELRALQRSLEESQGEVASAKAAQEQAVAGQQAAEAQAAAAKEALQQQKAAEAGINEEAAMLRRAVGESMRKMSALTSDSNALVDRRILGKLVVTYFERGQSADVLALMARMLALTEEDKGKIGLASSKRGYLRSISALPGSLVRGTVSLVGGGGSRAPGAEGDSLADQWLEFLIQQEQAAEAEDAQKGADAGSIPADTYVPPPAFSPRGDIKPASPSHAWRHSTPG</sequence>
<evidence type="ECO:0000256" key="4">
    <source>
        <dbReference type="SAM" id="Coils"/>
    </source>
</evidence>
<feature type="coiled-coil region" evidence="4">
    <location>
        <begin position="559"/>
        <end position="659"/>
    </location>
</feature>
<feature type="region of interest" description="Disordered" evidence="5">
    <location>
        <begin position="1"/>
        <end position="146"/>
    </location>
</feature>
<evidence type="ECO:0000256" key="3">
    <source>
        <dbReference type="ARBA" id="ARBA00023054"/>
    </source>
</evidence>
<comment type="subcellular location">
    <subcellularLocation>
        <location evidence="1">Golgi apparatus</location>
    </subcellularLocation>
</comment>
<evidence type="ECO:0000256" key="1">
    <source>
        <dbReference type="ARBA" id="ARBA00004555"/>
    </source>
</evidence>
<dbReference type="GO" id="GO:0006888">
    <property type="term" value="P:endoplasmic reticulum to Golgi vesicle-mediated transport"/>
    <property type="evidence" value="ECO:0007669"/>
    <property type="project" value="TreeGrafter"/>
</dbReference>
<evidence type="ECO:0008006" key="8">
    <source>
        <dbReference type="Google" id="ProtNLM"/>
    </source>
</evidence>
<evidence type="ECO:0000256" key="2">
    <source>
        <dbReference type="ARBA" id="ARBA00023034"/>
    </source>
</evidence>
<feature type="compositionally biased region" description="Polar residues" evidence="5">
    <location>
        <begin position="129"/>
        <end position="140"/>
    </location>
</feature>
<reference evidence="6 7" key="1">
    <citation type="journal article" date="2024" name="Nat. Commun.">
        <title>Phylogenomics reveals the evolutionary origins of lichenization in chlorophyte algae.</title>
        <authorList>
            <person name="Puginier C."/>
            <person name="Libourel C."/>
            <person name="Otte J."/>
            <person name="Skaloud P."/>
            <person name="Haon M."/>
            <person name="Grisel S."/>
            <person name="Petersen M."/>
            <person name="Berrin J.G."/>
            <person name="Delaux P.M."/>
            <person name="Dal Grande F."/>
            <person name="Keller J."/>
        </authorList>
    </citation>
    <scope>NUCLEOTIDE SEQUENCE [LARGE SCALE GENOMIC DNA]</scope>
    <source>
        <strain evidence="6 7">SAG 2036</strain>
    </source>
</reference>
<feature type="region of interest" description="Disordered" evidence="5">
    <location>
        <begin position="192"/>
        <end position="221"/>
    </location>
</feature>
<name>A0AAW1PDB8_9CHLO</name>
<dbReference type="Proteomes" id="UP001465755">
    <property type="component" value="Unassembled WGS sequence"/>
</dbReference>
<gene>
    <name evidence="6" type="ORF">WJX73_004216</name>
</gene>